<evidence type="ECO:0000313" key="1">
    <source>
        <dbReference type="EMBL" id="OGE34794.1"/>
    </source>
</evidence>
<comment type="caution">
    <text evidence="1">The sequence shown here is derived from an EMBL/GenBank/DDBJ whole genome shotgun (WGS) entry which is preliminary data.</text>
</comment>
<dbReference type="EMBL" id="MFDH01000032">
    <property type="protein sequence ID" value="OGE34794.1"/>
    <property type="molecule type" value="Genomic_DNA"/>
</dbReference>
<name>A0A1F5K1M3_9BACT</name>
<gene>
    <name evidence="1" type="ORF">A3E45_02345</name>
</gene>
<dbReference type="SUPFAM" id="SSF111038">
    <property type="entry name" value="YjbQ-like"/>
    <property type="match status" value="1"/>
</dbReference>
<dbReference type="AlphaFoldDB" id="A0A1F5K1M3"/>
<dbReference type="Gene3D" id="2.60.120.460">
    <property type="entry name" value="YjbQ-like"/>
    <property type="match status" value="1"/>
</dbReference>
<dbReference type="Proteomes" id="UP000176405">
    <property type="component" value="Unassembled WGS sequence"/>
</dbReference>
<reference evidence="1 2" key="1">
    <citation type="journal article" date="2016" name="Nat. Commun.">
        <title>Thousands of microbial genomes shed light on interconnected biogeochemical processes in an aquifer system.</title>
        <authorList>
            <person name="Anantharaman K."/>
            <person name="Brown C.T."/>
            <person name="Hug L.A."/>
            <person name="Sharon I."/>
            <person name="Castelle C.J."/>
            <person name="Probst A.J."/>
            <person name="Thomas B.C."/>
            <person name="Singh A."/>
            <person name="Wilkins M.J."/>
            <person name="Karaoz U."/>
            <person name="Brodie E.L."/>
            <person name="Williams K.H."/>
            <person name="Hubbard S.S."/>
            <person name="Banfield J.F."/>
        </authorList>
    </citation>
    <scope>NUCLEOTIDE SEQUENCE [LARGE SCALE GENOMIC DNA]</scope>
</reference>
<accession>A0A1F5K1M3</accession>
<dbReference type="InterPro" id="IPR035917">
    <property type="entry name" value="YjbQ-like_sf"/>
</dbReference>
<dbReference type="Pfam" id="PF01894">
    <property type="entry name" value="YjbQ"/>
    <property type="match status" value="1"/>
</dbReference>
<dbReference type="InterPro" id="IPR001602">
    <property type="entry name" value="UPF0047_YjbQ-like"/>
</dbReference>
<sequence length="176" mass="20061">MKVYLKEIKFPSTKHTAFFNITKDVKDAVKKVGTEVGIVVVSSKHTTLGVVVQEISEPNLLQDILDFALTATPEDKRSTKVTKDYKYPTRDFLHRCQDNPFCNEIDEDYNAASHIRALLYSHPSVVLPIREGKLELGKYQEIAALEFDGRDGKGKNPIRQRTIQVWIFPAEEIIEI</sequence>
<protein>
    <recommendedName>
        <fullName evidence="3">Secondary thiamine-phosphate synthase enzyme</fullName>
    </recommendedName>
</protein>
<organism evidence="1 2">
    <name type="scientific">Candidatus Daviesbacteria bacterium RIFCSPHIGHO2_12_FULL_43_11</name>
    <dbReference type="NCBI Taxonomy" id="1797780"/>
    <lineage>
        <taxon>Bacteria</taxon>
        <taxon>Candidatus Daviesiibacteriota</taxon>
    </lineage>
</organism>
<proteinExistence type="predicted"/>
<evidence type="ECO:0008006" key="3">
    <source>
        <dbReference type="Google" id="ProtNLM"/>
    </source>
</evidence>
<evidence type="ECO:0000313" key="2">
    <source>
        <dbReference type="Proteomes" id="UP000176405"/>
    </source>
</evidence>